<dbReference type="InParanoid" id="G3AJA4"/>
<dbReference type="HOGENOM" id="CLU_044142_4_1_1"/>
<dbReference type="eggNOG" id="KOG3141">
    <property type="taxonomic scope" value="Eukaryota"/>
</dbReference>
<comment type="similarity">
    <text evidence="2 8">Belongs to the universal ribosomal protein uL3 family.</text>
</comment>
<evidence type="ECO:0000256" key="7">
    <source>
        <dbReference type="ARBA" id="ARBA00035209"/>
    </source>
</evidence>
<dbReference type="RefSeq" id="XP_007374147.1">
    <property type="nucleotide sequence ID" value="XM_007374085.1"/>
</dbReference>
<reference evidence="9 10" key="1">
    <citation type="journal article" date="2011" name="Proc. Natl. Acad. Sci. U.S.A.">
        <title>Comparative genomics of xylose-fermenting fungi for enhanced biofuel production.</title>
        <authorList>
            <person name="Wohlbach D.J."/>
            <person name="Kuo A."/>
            <person name="Sato T.K."/>
            <person name="Potts K.M."/>
            <person name="Salamov A.A."/>
            <person name="LaButti K.M."/>
            <person name="Sun H."/>
            <person name="Clum A."/>
            <person name="Pangilinan J.L."/>
            <person name="Lindquist E.A."/>
            <person name="Lucas S."/>
            <person name="Lapidus A."/>
            <person name="Jin M."/>
            <person name="Gunawan C."/>
            <person name="Balan V."/>
            <person name="Dale B.E."/>
            <person name="Jeffries T.W."/>
            <person name="Zinkel R."/>
            <person name="Barry K.W."/>
            <person name="Grigoriev I.V."/>
            <person name="Gasch A.P."/>
        </authorList>
    </citation>
    <scope>NUCLEOTIDE SEQUENCE [LARGE SCALE GENOMIC DNA]</scope>
    <source>
        <strain evidence="10">NRRL Y-27907 / 11-Y1</strain>
    </source>
</reference>
<keyword evidence="4 8" id="KW-0689">Ribosomal protein</keyword>
<evidence type="ECO:0000256" key="3">
    <source>
        <dbReference type="ARBA" id="ARBA00022946"/>
    </source>
</evidence>
<dbReference type="FunCoup" id="G3AJA4">
    <property type="interactions" value="869"/>
</dbReference>
<dbReference type="InterPro" id="IPR009000">
    <property type="entry name" value="Transl_B-barrel_sf"/>
</dbReference>
<dbReference type="PANTHER" id="PTHR11229:SF8">
    <property type="entry name" value="LARGE RIBOSOMAL SUBUNIT PROTEIN UL3M"/>
    <property type="match status" value="1"/>
</dbReference>
<dbReference type="InterPro" id="IPR019927">
    <property type="entry name" value="Ribosomal_uL3_bac/org-type"/>
</dbReference>
<dbReference type="Gene3D" id="2.40.30.10">
    <property type="entry name" value="Translation factors"/>
    <property type="match status" value="2"/>
</dbReference>
<dbReference type="NCBIfam" id="TIGR03625">
    <property type="entry name" value="L3_bact"/>
    <property type="match status" value="1"/>
</dbReference>
<dbReference type="GO" id="GO:0003735">
    <property type="term" value="F:structural constituent of ribosome"/>
    <property type="evidence" value="ECO:0007669"/>
    <property type="project" value="InterPro"/>
</dbReference>
<dbReference type="PANTHER" id="PTHR11229">
    <property type="entry name" value="50S RIBOSOMAL PROTEIN L3"/>
    <property type="match status" value="1"/>
</dbReference>
<dbReference type="Pfam" id="PF00297">
    <property type="entry name" value="Ribosomal_L3"/>
    <property type="match status" value="1"/>
</dbReference>
<dbReference type="SUPFAM" id="SSF50447">
    <property type="entry name" value="Translation proteins"/>
    <property type="match status" value="1"/>
</dbReference>
<proteinExistence type="inferred from homology"/>
<comment type="subcellular location">
    <subcellularLocation>
        <location evidence="1">Mitochondrion</location>
    </subcellularLocation>
</comment>
<keyword evidence="10" id="KW-1185">Reference proteome</keyword>
<protein>
    <recommendedName>
        <fullName evidence="7">Large ribosomal subunit protein uL3m</fullName>
    </recommendedName>
</protein>
<dbReference type="AlphaFoldDB" id="G3AJA4"/>
<keyword evidence="3" id="KW-0809">Transit peptide</keyword>
<dbReference type="GO" id="GO:0005762">
    <property type="term" value="C:mitochondrial large ribosomal subunit"/>
    <property type="evidence" value="ECO:0007669"/>
    <property type="project" value="TreeGrafter"/>
</dbReference>
<name>G3AJA4_SPAPN</name>
<evidence type="ECO:0000256" key="2">
    <source>
        <dbReference type="ARBA" id="ARBA00006540"/>
    </source>
</evidence>
<dbReference type="FunFam" id="2.40.30.10:FF:000004">
    <property type="entry name" value="50S ribosomal protein L3"/>
    <property type="match status" value="1"/>
</dbReference>
<evidence type="ECO:0000256" key="8">
    <source>
        <dbReference type="RuleBase" id="RU003905"/>
    </source>
</evidence>
<evidence type="ECO:0000313" key="9">
    <source>
        <dbReference type="EMBL" id="EGW34563.1"/>
    </source>
</evidence>
<evidence type="ECO:0000313" key="10">
    <source>
        <dbReference type="Proteomes" id="UP000000709"/>
    </source>
</evidence>
<evidence type="ECO:0000256" key="6">
    <source>
        <dbReference type="ARBA" id="ARBA00023274"/>
    </source>
</evidence>
<dbReference type="PROSITE" id="PS00474">
    <property type="entry name" value="RIBOSOMAL_L3"/>
    <property type="match status" value="1"/>
</dbReference>
<dbReference type="GO" id="GO:0006412">
    <property type="term" value="P:translation"/>
    <property type="evidence" value="ECO:0007669"/>
    <property type="project" value="InterPro"/>
</dbReference>
<dbReference type="EMBL" id="GL996500">
    <property type="protein sequence ID" value="EGW34563.1"/>
    <property type="molecule type" value="Genomic_DNA"/>
</dbReference>
<evidence type="ECO:0000256" key="1">
    <source>
        <dbReference type="ARBA" id="ARBA00004173"/>
    </source>
</evidence>
<dbReference type="Proteomes" id="UP000000709">
    <property type="component" value="Unassembled WGS sequence"/>
</dbReference>
<dbReference type="InterPro" id="IPR019926">
    <property type="entry name" value="Ribosomal_uL3_CS"/>
</dbReference>
<keyword evidence="6 8" id="KW-0687">Ribonucleoprotein</keyword>
<evidence type="ECO:0000256" key="5">
    <source>
        <dbReference type="ARBA" id="ARBA00023128"/>
    </source>
</evidence>
<dbReference type="InterPro" id="IPR000597">
    <property type="entry name" value="Ribosomal_uL3"/>
</dbReference>
<sequence>MLSFNSVSSRVLQTLNSTFNFTATRHACKITSIHAITSMKTQPNQVNHSVELGNRRKCLLDRPGLFGIKRGMITWFNDNGRQFPATVIEIDSVEVIKHKTEQEFGYTSVMVGAVDKLKNVNNLKLFEQAGVSPKHKLGEFRVRSETGLVPVGAELKADMFAVGQMVDIKGITKGKGFAGVMKRHGFKGLAATHGVSKAHRKQGATGGNQDPGRVLPGKKMAGRMGGRSSTEMNLEVLHADGDAGILVVKGCIPGPNKAYVKITDSVKLYGKSIESIERD</sequence>
<evidence type="ECO:0000256" key="4">
    <source>
        <dbReference type="ARBA" id="ARBA00022980"/>
    </source>
</evidence>
<organism evidence="10">
    <name type="scientific">Spathaspora passalidarum (strain NRRL Y-27907 / 11-Y1)</name>
    <dbReference type="NCBI Taxonomy" id="619300"/>
    <lineage>
        <taxon>Eukaryota</taxon>
        <taxon>Fungi</taxon>
        <taxon>Dikarya</taxon>
        <taxon>Ascomycota</taxon>
        <taxon>Saccharomycotina</taxon>
        <taxon>Pichiomycetes</taxon>
        <taxon>Debaryomycetaceae</taxon>
        <taxon>Spathaspora</taxon>
    </lineage>
</organism>
<gene>
    <name evidence="9" type="ORF">SPAPADRAFT_59991</name>
</gene>
<dbReference type="OrthoDB" id="274683at2759"/>
<dbReference type="GeneID" id="18873168"/>
<dbReference type="STRING" id="619300.G3AJA4"/>
<keyword evidence="5" id="KW-0496">Mitochondrion</keyword>
<dbReference type="KEGG" id="spaa:SPAPADRAFT_59991"/>
<dbReference type="OMA" id="GKNIPCT"/>
<accession>G3AJA4</accession>